<sequence length="514" mass="55309">MPRESTLSYKKKNGQIKPDFDLLAGNSEKNSNLRSSTFRGGIVTVVAEAVIFILYIASISLLSRLLVPDDFGVVAVVTAAVAIVLSIQEAGVADVIVRLPTVSREQFDKAFWFNLTLAGFLCVFVVLLAPVLGWIYKDSRITNITLSFAGVIFLSNLPIINTALLKRRLLMGRVALIKTVSFAFAVSVAAYAAISGLSYWSLVILQLTKVGSTLLLTFFLCPVFPSSPNPSNKVKGIVKDGSYFSAGAFFASVGRNADNLLVGFFNGNAVLGEYNRAFALLLMPLSQLVTPVGSVAIPVLSRLAGEPERYKNAYVQITTRLLMLTTPGIAILVVIAEPLCQVVLGPGWGQVPVLFRWLGIAGIVQPFTISLSWLMVSQGRAYEHFRNMLINTILLVLLFFLSAPHGAESLAMAYGVSGILLRSPLISWAVLRKGPVLLMDGLKVVTPGIYGAVVAASIALISITLFQAYGHVVNLLIAVSGSCTLTVVMYLMLPLTRNIVFLTITSSKSSGPDK</sequence>
<evidence type="ECO:0000256" key="1">
    <source>
        <dbReference type="ARBA" id="ARBA00004651"/>
    </source>
</evidence>
<feature type="transmembrane region" description="Helical" evidence="7">
    <location>
        <begin position="388"/>
        <end position="405"/>
    </location>
</feature>
<evidence type="ECO:0000256" key="5">
    <source>
        <dbReference type="ARBA" id="ARBA00022989"/>
    </source>
</evidence>
<dbReference type="eggNOG" id="COG2244">
    <property type="taxonomic scope" value="Bacteria"/>
</dbReference>
<keyword evidence="3" id="KW-1003">Cell membrane</keyword>
<keyword evidence="6 7" id="KW-0472">Membrane</keyword>
<evidence type="ECO:0000256" key="3">
    <source>
        <dbReference type="ARBA" id="ARBA00022475"/>
    </source>
</evidence>
<proteinExistence type="inferred from homology"/>
<feature type="transmembrane region" description="Helical" evidence="7">
    <location>
        <begin position="111"/>
        <end position="135"/>
    </location>
</feature>
<dbReference type="HOGENOM" id="CLU_026911_3_0_7"/>
<feature type="transmembrane region" description="Helical" evidence="7">
    <location>
        <begin position="73"/>
        <end position="99"/>
    </location>
</feature>
<evidence type="ECO:0000256" key="7">
    <source>
        <dbReference type="SAM" id="Phobius"/>
    </source>
</evidence>
<dbReference type="PANTHER" id="PTHR30250">
    <property type="entry name" value="PST FAMILY PREDICTED COLANIC ACID TRANSPORTER"/>
    <property type="match status" value="1"/>
</dbReference>
<dbReference type="KEGG" id="dsf:UWK_03389"/>
<dbReference type="GO" id="GO:0005886">
    <property type="term" value="C:plasma membrane"/>
    <property type="evidence" value="ECO:0007669"/>
    <property type="project" value="UniProtKB-SubCell"/>
</dbReference>
<dbReference type="InterPro" id="IPR050833">
    <property type="entry name" value="Poly_Biosynth_Transport"/>
</dbReference>
<dbReference type="EMBL" id="CP003985">
    <property type="protein sequence ID" value="AGF79906.1"/>
    <property type="molecule type" value="Genomic_DNA"/>
</dbReference>
<dbReference type="OrthoDB" id="8538786at2"/>
<comment type="similarity">
    <text evidence="2">Belongs to the polysaccharide synthase family.</text>
</comment>
<evidence type="ECO:0000313" key="8">
    <source>
        <dbReference type="EMBL" id="AGF79906.1"/>
    </source>
</evidence>
<feature type="transmembrane region" description="Helical" evidence="7">
    <location>
        <begin position="444"/>
        <end position="466"/>
    </location>
</feature>
<accession>M1PUA2</accession>
<keyword evidence="4 7" id="KW-0812">Transmembrane</keyword>
<dbReference type="PANTHER" id="PTHR30250:SF10">
    <property type="entry name" value="LIPOPOLYSACCHARIDE BIOSYNTHESIS PROTEIN WZXC"/>
    <property type="match status" value="1"/>
</dbReference>
<name>M1PUA2_DESSD</name>
<feature type="transmembrane region" description="Helical" evidence="7">
    <location>
        <begin position="42"/>
        <end position="67"/>
    </location>
</feature>
<feature type="transmembrane region" description="Helical" evidence="7">
    <location>
        <begin position="356"/>
        <end position="376"/>
    </location>
</feature>
<comment type="subcellular location">
    <subcellularLocation>
        <location evidence="1">Cell membrane</location>
        <topology evidence="1">Multi-pass membrane protein</topology>
    </subcellularLocation>
</comment>
<organism evidence="8 9">
    <name type="scientific">Desulfocapsa sulfexigens (strain DSM 10523 / SB164P1)</name>
    <dbReference type="NCBI Taxonomy" id="1167006"/>
    <lineage>
        <taxon>Bacteria</taxon>
        <taxon>Pseudomonadati</taxon>
        <taxon>Thermodesulfobacteriota</taxon>
        <taxon>Desulfobulbia</taxon>
        <taxon>Desulfobulbales</taxon>
        <taxon>Desulfocapsaceae</taxon>
        <taxon>Desulfocapsa</taxon>
    </lineage>
</organism>
<dbReference type="AlphaFoldDB" id="M1PUA2"/>
<feature type="transmembrane region" description="Helical" evidence="7">
    <location>
        <begin position="277"/>
        <end position="300"/>
    </location>
</feature>
<evidence type="ECO:0000313" key="9">
    <source>
        <dbReference type="Proteomes" id="UP000011721"/>
    </source>
</evidence>
<feature type="transmembrane region" description="Helical" evidence="7">
    <location>
        <begin position="472"/>
        <end position="493"/>
    </location>
</feature>
<feature type="transmembrane region" description="Helical" evidence="7">
    <location>
        <begin position="321"/>
        <end position="344"/>
    </location>
</feature>
<evidence type="ECO:0000256" key="4">
    <source>
        <dbReference type="ARBA" id="ARBA00022692"/>
    </source>
</evidence>
<evidence type="ECO:0000256" key="2">
    <source>
        <dbReference type="ARBA" id="ARBA00007430"/>
    </source>
</evidence>
<keyword evidence="9" id="KW-1185">Reference proteome</keyword>
<evidence type="ECO:0000256" key="6">
    <source>
        <dbReference type="ARBA" id="ARBA00023136"/>
    </source>
</evidence>
<dbReference type="STRING" id="1167006.UWK_03389"/>
<gene>
    <name evidence="8" type="ordered locus">UWK_03389</name>
</gene>
<protein>
    <submittedName>
        <fullName evidence="8">Membrane protein involved in the export of O-antigen and teichoic acid</fullName>
    </submittedName>
</protein>
<keyword evidence="5 7" id="KW-1133">Transmembrane helix</keyword>
<feature type="transmembrane region" description="Helical" evidence="7">
    <location>
        <begin position="176"/>
        <end position="194"/>
    </location>
</feature>
<feature type="transmembrane region" description="Helical" evidence="7">
    <location>
        <begin position="141"/>
        <end position="164"/>
    </location>
</feature>
<dbReference type="Proteomes" id="UP000011721">
    <property type="component" value="Chromosome"/>
</dbReference>
<reference evidence="9" key="1">
    <citation type="journal article" date="2013" name="Stand. Genomic Sci.">
        <title>Complete genome sequence of Desulfocapsa sulfexigens, a marine deltaproteobacterium specialized in disproportionating inorganic sulfur compounds.</title>
        <authorList>
            <person name="Finster K.W."/>
            <person name="Kjeldsen K.U."/>
            <person name="Kube M."/>
            <person name="Reinhardt R."/>
            <person name="Mussmann M."/>
            <person name="Amann R."/>
            <person name="Schreiber L."/>
        </authorList>
    </citation>
    <scope>NUCLEOTIDE SEQUENCE [LARGE SCALE GENOMIC DNA]</scope>
    <source>
        <strain evidence="9">DSM 10523 / SB164P1</strain>
    </source>
</reference>
<dbReference type="Pfam" id="PF13440">
    <property type="entry name" value="Polysacc_synt_3"/>
    <property type="match status" value="1"/>
</dbReference>